<evidence type="ECO:0000313" key="2">
    <source>
        <dbReference type="Proteomes" id="UP000808372"/>
    </source>
</evidence>
<feature type="chain" id="PRO_5036459808" evidence="1">
    <location>
        <begin position="20"/>
        <end position="254"/>
    </location>
</feature>
<keyword evidence="1" id="KW-0732">Signal</keyword>
<name>A0A8U1H889_SALNM</name>
<reference evidence="3" key="1">
    <citation type="submission" date="2025-08" db="UniProtKB">
        <authorList>
            <consortium name="RefSeq"/>
        </authorList>
    </citation>
    <scope>IDENTIFICATION</scope>
    <source>
        <tissue evidence="3">White muscle</tissue>
    </source>
</reference>
<evidence type="ECO:0000256" key="1">
    <source>
        <dbReference type="SAM" id="SignalP"/>
    </source>
</evidence>
<protein>
    <submittedName>
        <fullName evidence="3">Uncharacterized protein LOC120066778</fullName>
    </submittedName>
</protein>
<dbReference type="Proteomes" id="UP000808372">
    <property type="component" value="Chromosome 21"/>
</dbReference>
<dbReference type="AlphaFoldDB" id="A0A8U1H889"/>
<sequence>MTTMQGLLVLTGVVGYCLCVTMDLPVYRGKEHYATYGEKFSIPCRVTSVTRMTINDQESSFLGEDYIFSSRLKSLAIKNPTCQTTGIYRLDDCTVDLKVTYRTIKVKLPSVTAGIVPAMNIEIKLDNVNSVQSRGYELWRLDIGLQGGGPRLPFSYRLTKTGLLVTTASPGVFRTYDKDNCQMEEMKVFQGTPKQKFSLLPINDIIDDIKRDMKKYNEFMNKGVYSNTCPSTHKILISTGITVSMMTFLSLYAV</sequence>
<dbReference type="RefSeq" id="XP_038874173.1">
    <property type="nucleotide sequence ID" value="XM_039018245.1"/>
</dbReference>
<gene>
    <name evidence="3" type="primary">LOC120066778</name>
</gene>
<dbReference type="GeneID" id="120066778"/>
<organism evidence="2 3">
    <name type="scientific">Salvelinus namaycush</name>
    <name type="common">Lake trout</name>
    <name type="synonym">Salmo namaycush</name>
    <dbReference type="NCBI Taxonomy" id="8040"/>
    <lineage>
        <taxon>Eukaryota</taxon>
        <taxon>Metazoa</taxon>
        <taxon>Chordata</taxon>
        <taxon>Craniata</taxon>
        <taxon>Vertebrata</taxon>
        <taxon>Euteleostomi</taxon>
        <taxon>Actinopterygii</taxon>
        <taxon>Neopterygii</taxon>
        <taxon>Teleostei</taxon>
        <taxon>Protacanthopterygii</taxon>
        <taxon>Salmoniformes</taxon>
        <taxon>Salmonidae</taxon>
        <taxon>Salmoninae</taxon>
        <taxon>Salvelinus</taxon>
    </lineage>
</organism>
<keyword evidence="2" id="KW-1185">Reference proteome</keyword>
<proteinExistence type="predicted"/>
<accession>A0A8U1H889</accession>
<evidence type="ECO:0000313" key="3">
    <source>
        <dbReference type="RefSeq" id="XP_038874173.1"/>
    </source>
</evidence>
<feature type="signal peptide" evidence="1">
    <location>
        <begin position="1"/>
        <end position="19"/>
    </location>
</feature>
<dbReference type="KEGG" id="snh:120066778"/>